<keyword evidence="10 18" id="KW-0067">ATP-binding</keyword>
<dbReference type="FunFam" id="3.30.470.20:FF:000045">
    <property type="entry name" value="Biotin carboxylase"/>
    <property type="match status" value="1"/>
</dbReference>
<dbReference type="PROSITE" id="PS00866">
    <property type="entry name" value="CPSASE_1"/>
    <property type="match status" value="1"/>
</dbReference>
<comment type="pathway">
    <text evidence="19">Lipid metabolism; malonyl-CoA biosynthesis; malonyl-CoA from acetyl-CoA: step 1/1.</text>
</comment>
<dbReference type="InterPro" id="IPR011761">
    <property type="entry name" value="ATP-grasp"/>
</dbReference>
<evidence type="ECO:0000259" key="20">
    <source>
        <dbReference type="PROSITE" id="PS50975"/>
    </source>
</evidence>
<dbReference type="Proteomes" id="UP001445335">
    <property type="component" value="Unassembled WGS sequence"/>
</dbReference>
<dbReference type="Pfam" id="PF02785">
    <property type="entry name" value="Biotin_carb_C"/>
    <property type="match status" value="1"/>
</dbReference>
<dbReference type="Gene3D" id="3.30.470.20">
    <property type="entry name" value="ATP-grasp fold, B domain"/>
    <property type="match status" value="1"/>
</dbReference>
<dbReference type="InterPro" id="IPR011054">
    <property type="entry name" value="Rudment_hybrid_motif"/>
</dbReference>
<evidence type="ECO:0000256" key="4">
    <source>
        <dbReference type="ARBA" id="ARBA00022516"/>
    </source>
</evidence>
<keyword evidence="8" id="KW-0479">Metal-binding</keyword>
<dbReference type="GO" id="GO:0009507">
    <property type="term" value="C:chloroplast"/>
    <property type="evidence" value="ECO:0007669"/>
    <property type="project" value="UniProtKB-SubCell"/>
</dbReference>
<evidence type="ECO:0000259" key="21">
    <source>
        <dbReference type="PROSITE" id="PS50979"/>
    </source>
</evidence>
<dbReference type="GO" id="GO:0046872">
    <property type="term" value="F:metal ion binding"/>
    <property type="evidence" value="ECO:0007669"/>
    <property type="project" value="UniProtKB-KW"/>
</dbReference>
<dbReference type="FunFam" id="3.30.1490.20:FF:000018">
    <property type="entry name" value="Biotin carboxylase"/>
    <property type="match status" value="1"/>
</dbReference>
<evidence type="ECO:0000313" key="22">
    <source>
        <dbReference type="EMBL" id="KAK9831879.1"/>
    </source>
</evidence>
<keyword evidence="9 18" id="KW-0547">Nucleotide-binding</keyword>
<dbReference type="NCBIfam" id="TIGR00514">
    <property type="entry name" value="accC"/>
    <property type="match status" value="1"/>
</dbReference>
<feature type="domain" description="ATP-grasp" evidence="20">
    <location>
        <begin position="149"/>
        <end position="345"/>
    </location>
</feature>
<dbReference type="InterPro" id="IPR016185">
    <property type="entry name" value="PreATP-grasp_dom_sf"/>
</dbReference>
<dbReference type="NCBIfam" id="NF006367">
    <property type="entry name" value="PRK08591.1"/>
    <property type="match status" value="1"/>
</dbReference>
<evidence type="ECO:0000256" key="10">
    <source>
        <dbReference type="ARBA" id="ARBA00022840"/>
    </source>
</evidence>
<comment type="function">
    <text evidence="1 19">This protein is a component of the acetyl coenzyme A carboxylase complex; first, biotin carboxylase catalyzes the carboxylation of the carrier protein and then the transcarboxylase transfers the carboxyl group to form malonyl-CoA.</text>
</comment>
<evidence type="ECO:0000256" key="13">
    <source>
        <dbReference type="ARBA" id="ARBA00023098"/>
    </source>
</evidence>
<evidence type="ECO:0000256" key="12">
    <source>
        <dbReference type="ARBA" id="ARBA00022946"/>
    </source>
</evidence>
<keyword evidence="6 19" id="KW-0436">Ligase</keyword>
<keyword evidence="19" id="KW-0275">Fatty acid biosynthesis</keyword>
<keyword evidence="7" id="KW-0934">Plastid</keyword>
<comment type="subunit">
    <text evidence="19">Acetyl-CoA carboxylase is a heterohexamer of biotin carboxyl carrier protein, biotin carboxylase and the two subunits of carboxyl transferase in a 2:2 complex.</text>
</comment>
<evidence type="ECO:0000256" key="6">
    <source>
        <dbReference type="ARBA" id="ARBA00022598"/>
    </source>
</evidence>
<dbReference type="SUPFAM" id="SSF56059">
    <property type="entry name" value="Glutathione synthetase ATP-binding domain-like"/>
    <property type="match status" value="1"/>
</dbReference>
<dbReference type="InterPro" id="IPR005481">
    <property type="entry name" value="BC-like_N"/>
</dbReference>
<dbReference type="EC" id="6.3.4.14" evidence="3 19"/>
<evidence type="ECO:0000256" key="19">
    <source>
        <dbReference type="RuleBase" id="RU365063"/>
    </source>
</evidence>
<dbReference type="FunFam" id="3.40.50.20:FF:000010">
    <property type="entry name" value="Propionyl-CoA carboxylase subunit alpha"/>
    <property type="match status" value="1"/>
</dbReference>
<evidence type="ECO:0000256" key="14">
    <source>
        <dbReference type="ARBA" id="ARBA00023211"/>
    </source>
</evidence>
<evidence type="ECO:0000256" key="8">
    <source>
        <dbReference type="ARBA" id="ARBA00022723"/>
    </source>
</evidence>
<evidence type="ECO:0000256" key="16">
    <source>
        <dbReference type="ARBA" id="ARBA00048600"/>
    </source>
</evidence>
<evidence type="ECO:0000256" key="3">
    <source>
        <dbReference type="ARBA" id="ARBA00013263"/>
    </source>
</evidence>
<dbReference type="SUPFAM" id="SSF51246">
    <property type="entry name" value="Rudiment single hybrid motif"/>
    <property type="match status" value="1"/>
</dbReference>
<dbReference type="GO" id="GO:0004075">
    <property type="term" value="F:biotin carboxylase activity"/>
    <property type="evidence" value="ECO:0007669"/>
    <property type="project" value="UniProtKB-EC"/>
</dbReference>
<evidence type="ECO:0000313" key="23">
    <source>
        <dbReference type="Proteomes" id="UP001445335"/>
    </source>
</evidence>
<reference evidence="22 23" key="1">
    <citation type="journal article" date="2024" name="Nat. Commun.">
        <title>Phylogenomics reveals the evolutionary origins of lichenization in chlorophyte algae.</title>
        <authorList>
            <person name="Puginier C."/>
            <person name="Libourel C."/>
            <person name="Otte J."/>
            <person name="Skaloud P."/>
            <person name="Haon M."/>
            <person name="Grisel S."/>
            <person name="Petersen M."/>
            <person name="Berrin J.G."/>
            <person name="Delaux P.M."/>
            <person name="Dal Grande F."/>
            <person name="Keller J."/>
        </authorList>
    </citation>
    <scope>NUCLEOTIDE SEQUENCE [LARGE SCALE GENOMIC DNA]</scope>
    <source>
        <strain evidence="22 23">SAG 245.80</strain>
    </source>
</reference>
<evidence type="ECO:0000256" key="18">
    <source>
        <dbReference type="PROSITE-ProRule" id="PRU00409"/>
    </source>
</evidence>
<keyword evidence="14" id="KW-0464">Manganese</keyword>
<dbReference type="PROSITE" id="PS50979">
    <property type="entry name" value="BC"/>
    <property type="match status" value="1"/>
</dbReference>
<dbReference type="InterPro" id="IPR004549">
    <property type="entry name" value="Acetyl_CoA_COase_biotin_COase"/>
</dbReference>
<keyword evidence="12" id="KW-0809">Transit peptide</keyword>
<keyword evidence="19" id="KW-0276">Fatty acid metabolism</keyword>
<dbReference type="EMBL" id="JALJOU010000044">
    <property type="protein sequence ID" value="KAK9831879.1"/>
    <property type="molecule type" value="Genomic_DNA"/>
</dbReference>
<sequence>MQSAARLPKVGLLRTPRVPRAADGEAPTARFHKVLIANRGEIAVRVIRACKELGLKTVAVYSTADEECLHVQLADEAVCIGEAPSSESYLSIPNIIAAAVSHGCDALHPGYGFLSENATFVDICKDHSIEFIGPRSEQIRIMGDKSTARDTMKAAGVPTVPGSDGLVKSETEALEVARQVTFPVMIKATAGGGGRGMRLAKTEEEFLPLLQQAQQEADACFGNKAVYLEKYVTNPRHIEFQVLADKHGNVIHLGERDCSIQRRNQKLLEEAPSPALTPEVRQAMGEAAVNAAKSIGYIGVGTIEFLWEKDGFYFMEMNTRIQVEHPVTEMITGVDLIQEQIKAAQGDVLRFKQEDIKIKGHAIECRINAEDPFKNFRPGPGRVIGYLPPGGPHVRMDSHLYPDYLVPPNYDSLLGKLIVWGEDRTQAIARMQRALNELVILGVSTTAVYHTMILDLPSFKSGDIDTGFIPKHAEELQDPPPPIRTGLSIVEKAAKRAAKRARKQLVMA</sequence>
<dbReference type="AlphaFoldDB" id="A0AAW1RDR2"/>
<dbReference type="SMART" id="SM00878">
    <property type="entry name" value="Biotin_carb_C"/>
    <property type="match status" value="1"/>
</dbReference>
<comment type="caution">
    <text evidence="22">The sequence shown here is derived from an EMBL/GenBank/DDBJ whole genome shotgun (WGS) entry which is preliminary data.</text>
</comment>
<dbReference type="PROSITE" id="PS50975">
    <property type="entry name" value="ATP_GRASP"/>
    <property type="match status" value="1"/>
</dbReference>
<protein>
    <recommendedName>
        <fullName evidence="3 19">Biotin carboxylase</fullName>
        <ecNumber evidence="3 19">6.3.4.14</ecNumber>
    </recommendedName>
    <alternativeName>
        <fullName evidence="19">Acetyl-coenzyme A carboxylase biotin carboxylase subunit A</fullName>
    </alternativeName>
</protein>
<dbReference type="InterPro" id="IPR005482">
    <property type="entry name" value="Biotin_COase_C"/>
</dbReference>
<evidence type="ECO:0000256" key="7">
    <source>
        <dbReference type="ARBA" id="ARBA00022640"/>
    </source>
</evidence>
<dbReference type="InterPro" id="IPR005479">
    <property type="entry name" value="CPAse_ATP-bd"/>
</dbReference>
<evidence type="ECO:0000256" key="1">
    <source>
        <dbReference type="ARBA" id="ARBA00003761"/>
    </source>
</evidence>
<keyword evidence="13 19" id="KW-0443">Lipid metabolism</keyword>
<keyword evidence="15 19" id="KW-0092">Biotin</keyword>
<dbReference type="Pfam" id="PF00289">
    <property type="entry name" value="Biotin_carb_N"/>
    <property type="match status" value="1"/>
</dbReference>
<accession>A0AAW1RDR2</accession>
<keyword evidence="4 19" id="KW-0444">Lipid biosynthesis</keyword>
<dbReference type="SUPFAM" id="SSF52440">
    <property type="entry name" value="PreATP-grasp domain"/>
    <property type="match status" value="1"/>
</dbReference>
<dbReference type="PANTHER" id="PTHR48095">
    <property type="entry name" value="PYRUVATE CARBOXYLASE SUBUNIT A"/>
    <property type="match status" value="1"/>
</dbReference>
<evidence type="ECO:0000256" key="11">
    <source>
        <dbReference type="ARBA" id="ARBA00022842"/>
    </source>
</evidence>
<evidence type="ECO:0000256" key="5">
    <source>
        <dbReference type="ARBA" id="ARBA00022528"/>
    </source>
</evidence>
<keyword evidence="23" id="KW-1185">Reference proteome</keyword>
<evidence type="ECO:0000256" key="17">
    <source>
        <dbReference type="ARBA" id="ARBA00062964"/>
    </source>
</evidence>
<dbReference type="InterPro" id="IPR051602">
    <property type="entry name" value="ACC_Biotin_Carboxylase"/>
</dbReference>
<dbReference type="GO" id="GO:0005524">
    <property type="term" value="F:ATP binding"/>
    <property type="evidence" value="ECO:0007669"/>
    <property type="project" value="UniProtKB-UniRule"/>
</dbReference>
<dbReference type="Pfam" id="PF02786">
    <property type="entry name" value="CPSase_L_D2"/>
    <property type="match status" value="1"/>
</dbReference>
<comment type="subcellular location">
    <subcellularLocation>
        <location evidence="2">Plastid</location>
        <location evidence="2">Chloroplast</location>
    </subcellularLocation>
</comment>
<evidence type="ECO:0000256" key="15">
    <source>
        <dbReference type="ARBA" id="ARBA00023267"/>
    </source>
</evidence>
<comment type="catalytic activity">
    <reaction evidence="16 19">
        <text>N(6)-biotinyl-L-lysyl-[protein] + hydrogencarbonate + ATP = N(6)-carboxybiotinyl-L-lysyl-[protein] + ADP + phosphate + H(+)</text>
        <dbReference type="Rhea" id="RHEA:13501"/>
        <dbReference type="Rhea" id="RHEA-COMP:10505"/>
        <dbReference type="Rhea" id="RHEA-COMP:10506"/>
        <dbReference type="ChEBI" id="CHEBI:15378"/>
        <dbReference type="ChEBI" id="CHEBI:17544"/>
        <dbReference type="ChEBI" id="CHEBI:30616"/>
        <dbReference type="ChEBI" id="CHEBI:43474"/>
        <dbReference type="ChEBI" id="CHEBI:83144"/>
        <dbReference type="ChEBI" id="CHEBI:83145"/>
        <dbReference type="ChEBI" id="CHEBI:456216"/>
        <dbReference type="EC" id="6.3.4.14"/>
    </reaction>
</comment>
<proteinExistence type="predicted"/>
<dbReference type="InterPro" id="IPR011764">
    <property type="entry name" value="Biotin_carboxylation_dom"/>
</dbReference>
<organism evidence="22 23">
    <name type="scientific">Elliptochloris bilobata</name>
    <dbReference type="NCBI Taxonomy" id="381761"/>
    <lineage>
        <taxon>Eukaryota</taxon>
        <taxon>Viridiplantae</taxon>
        <taxon>Chlorophyta</taxon>
        <taxon>core chlorophytes</taxon>
        <taxon>Trebouxiophyceae</taxon>
        <taxon>Trebouxiophyceae incertae sedis</taxon>
        <taxon>Elliptochloris clade</taxon>
        <taxon>Elliptochloris</taxon>
    </lineage>
</organism>
<gene>
    <name evidence="22" type="ORF">WJX81_004873</name>
</gene>
<dbReference type="PANTHER" id="PTHR48095:SF2">
    <property type="entry name" value="BIOTIN CARBOXYLASE, CHLOROPLASTIC"/>
    <property type="match status" value="1"/>
</dbReference>
<keyword evidence="5" id="KW-0150">Chloroplast</keyword>
<evidence type="ECO:0000256" key="2">
    <source>
        <dbReference type="ARBA" id="ARBA00004229"/>
    </source>
</evidence>
<dbReference type="PROSITE" id="PS00867">
    <property type="entry name" value="CPSASE_2"/>
    <property type="match status" value="1"/>
</dbReference>
<comment type="subunit">
    <text evidence="17">Acetyl-CoA carboxylase is a heterohexamer composed of biotin carboxyl carrier protein, biotin carboxylase and two subunits each of ACCase subunit alpha and ACCase plastid-coded subunit beta (accD).</text>
</comment>
<name>A0AAW1RDR2_9CHLO</name>
<feature type="domain" description="Biotin carboxylation" evidence="21">
    <location>
        <begin position="30"/>
        <end position="474"/>
    </location>
</feature>
<dbReference type="GO" id="GO:0006633">
    <property type="term" value="P:fatty acid biosynthetic process"/>
    <property type="evidence" value="ECO:0007669"/>
    <property type="project" value="UniProtKB-KW"/>
</dbReference>
<evidence type="ECO:0000256" key="9">
    <source>
        <dbReference type="ARBA" id="ARBA00022741"/>
    </source>
</evidence>
<keyword evidence="11" id="KW-0460">Magnesium</keyword>